<evidence type="ECO:0000313" key="2">
    <source>
        <dbReference type="Proteomes" id="UP001163731"/>
    </source>
</evidence>
<gene>
    <name evidence="1" type="ORF">OMO38_19905</name>
</gene>
<dbReference type="RefSeq" id="WP_264751928.1">
    <property type="nucleotide sequence ID" value="NZ_JAPDHW010000030.1"/>
</dbReference>
<comment type="caution">
    <text evidence="1">The sequence shown here is derived from an EMBL/GenBank/DDBJ whole genome shotgun (WGS) entry which is preliminary data.</text>
</comment>
<dbReference type="Proteomes" id="UP001163731">
    <property type="component" value="Unassembled WGS sequence"/>
</dbReference>
<evidence type="ECO:0000313" key="1">
    <source>
        <dbReference type="EMBL" id="MCW3170801.1"/>
    </source>
</evidence>
<organism evidence="1 2">
    <name type="scientific">Chryseobacterium kimseyorum</name>
    <dbReference type="NCBI Taxonomy" id="2984028"/>
    <lineage>
        <taxon>Bacteria</taxon>
        <taxon>Pseudomonadati</taxon>
        <taxon>Bacteroidota</taxon>
        <taxon>Flavobacteriia</taxon>
        <taxon>Flavobacteriales</taxon>
        <taxon>Weeksellaceae</taxon>
        <taxon>Chryseobacterium group</taxon>
        <taxon>Chryseobacterium</taxon>
    </lineage>
</organism>
<dbReference type="EMBL" id="JAPDHW010000030">
    <property type="protein sequence ID" value="MCW3170801.1"/>
    <property type="molecule type" value="Genomic_DNA"/>
</dbReference>
<protein>
    <submittedName>
        <fullName evidence="1">Uncharacterized protein</fullName>
    </submittedName>
</protein>
<keyword evidence="2" id="KW-1185">Reference proteome</keyword>
<sequence>METKNKMDIPLQNEVIRNQISQTIHEFSVLQLHLFKNENSDYSEVFILLEECKDAETLRKRPWIGKAAEKHKVRIYISDYRKAQYQLKHGNPFYQYYADPSEIFWKGENVDQLLETYSAKKDFKKKLNIFKGKFYHDHDILLTEAKKFRASHMYASAFQNYLTLFEHNIEYLENLFTGWISFGKNIHLRLKHLIRYIPELQKVFVMKDEHSFYLIGKIEESLKAAAECDESFISSESFDVVKAAEEQLYKMVAERFSELGKMITFKKTKYSVNAFEDTAVLLDAELEKVVAAIVERLAPEEIFMFHKKENYPQNGTEKLTYYYVLVVGEGLGDSALYDTQQSIRDKLRGKVNVIILGHRRFSIQDRLFQSQEFMHKIMTEENRVYASHQYHPLIHWEYLSSDEQGDLCIYYDRMIKTVKRYFILREKADEENDELFLLLFSHALMRILRVYLYCSLYNYFPNFNKMEDTWNLCLYADPSLEKIEFLFEKISTEFFRLTNSFLKYTDRSHRFENNELAVMDEILSILVGKLEKLITVNNLQN</sequence>
<name>A0ABT3I401_9FLAO</name>
<accession>A0ABT3I401</accession>
<proteinExistence type="predicted"/>
<reference evidence="1" key="1">
    <citation type="submission" date="2022-10" db="EMBL/GenBank/DDBJ databases">
        <title>Chryseobacterium babae sp. nov. isolated from the gut of the beetle Oryctes rhinoceros, and Chryseobacterium kimseyorum sp. nov., isolated from a stick insect rearing cage.</title>
        <authorList>
            <person name="Shelomi M."/>
            <person name="Han C.-J."/>
            <person name="Chen W.-M."/>
            <person name="Chen H.-K."/>
            <person name="Liaw S.-J."/>
            <person name="Muhle E."/>
            <person name="Clermont D."/>
        </authorList>
    </citation>
    <scope>NUCLEOTIDE SEQUENCE</scope>
    <source>
        <strain evidence="1">09-1422</strain>
    </source>
</reference>